<reference evidence="2 3" key="1">
    <citation type="journal article" date="2019" name="Commun. Biol.">
        <title>The bagworm genome reveals a unique fibroin gene that provides high tensile strength.</title>
        <authorList>
            <person name="Kono N."/>
            <person name="Nakamura H."/>
            <person name="Ohtoshi R."/>
            <person name="Tomita M."/>
            <person name="Numata K."/>
            <person name="Arakawa K."/>
        </authorList>
    </citation>
    <scope>NUCLEOTIDE SEQUENCE [LARGE SCALE GENOMIC DNA]</scope>
</reference>
<evidence type="ECO:0000313" key="2">
    <source>
        <dbReference type="EMBL" id="GBP42366.1"/>
    </source>
</evidence>
<comment type="caution">
    <text evidence="2">The sequence shown here is derived from an EMBL/GenBank/DDBJ whole genome shotgun (WGS) entry which is preliminary data.</text>
</comment>
<dbReference type="Proteomes" id="UP000299102">
    <property type="component" value="Unassembled WGS sequence"/>
</dbReference>
<evidence type="ECO:0000256" key="1">
    <source>
        <dbReference type="SAM" id="MobiDB-lite"/>
    </source>
</evidence>
<proteinExistence type="predicted"/>
<feature type="region of interest" description="Disordered" evidence="1">
    <location>
        <begin position="249"/>
        <end position="274"/>
    </location>
</feature>
<organism evidence="2 3">
    <name type="scientific">Eumeta variegata</name>
    <name type="common">Bagworm moth</name>
    <name type="synonym">Eumeta japonica</name>
    <dbReference type="NCBI Taxonomy" id="151549"/>
    <lineage>
        <taxon>Eukaryota</taxon>
        <taxon>Metazoa</taxon>
        <taxon>Ecdysozoa</taxon>
        <taxon>Arthropoda</taxon>
        <taxon>Hexapoda</taxon>
        <taxon>Insecta</taxon>
        <taxon>Pterygota</taxon>
        <taxon>Neoptera</taxon>
        <taxon>Endopterygota</taxon>
        <taxon>Lepidoptera</taxon>
        <taxon>Glossata</taxon>
        <taxon>Ditrysia</taxon>
        <taxon>Tineoidea</taxon>
        <taxon>Psychidae</taxon>
        <taxon>Oiketicinae</taxon>
        <taxon>Eumeta</taxon>
    </lineage>
</organism>
<dbReference type="AlphaFoldDB" id="A0A4C1VT88"/>
<evidence type="ECO:0000313" key="3">
    <source>
        <dbReference type="Proteomes" id="UP000299102"/>
    </source>
</evidence>
<keyword evidence="3" id="KW-1185">Reference proteome</keyword>
<gene>
    <name evidence="2" type="ORF">EVAR_29999_1</name>
</gene>
<protein>
    <submittedName>
        <fullName evidence="2">Uncharacterized protein</fullName>
    </submittedName>
</protein>
<dbReference type="EMBL" id="BGZK01000417">
    <property type="protein sequence ID" value="GBP42366.1"/>
    <property type="molecule type" value="Genomic_DNA"/>
</dbReference>
<accession>A0A4C1VT88</accession>
<sequence length="274" mass="31266">MVSKTESDRRAGEKNINALTEQYTERPPDNMLHGVGVRTAGRCARDYEIRLNYRYYWRAAVGAHGLKWPTRTLALLFCHTSRIEGTYKFQYTRWTGVKPRRLKMQETLGFGLRRLRLALFASPAYSRGGRPELVNSASARCIAHCDRYKLIGARHTDAAAARPTACHSPPSGDTETRAHRDIESSINKLYGNIAQTSACVPKAYRQLVGWIAIQLYICLKMTQYDRITTLKRKKTKTYIQSSDHDALELLKDIQGPERDGGESDRRTREEVELQ</sequence>
<name>A0A4C1VT88_EUMVA</name>